<keyword evidence="3" id="KW-1185">Reference proteome</keyword>
<organism evidence="2 3">
    <name type="scientific">Periconia digitata</name>
    <dbReference type="NCBI Taxonomy" id="1303443"/>
    <lineage>
        <taxon>Eukaryota</taxon>
        <taxon>Fungi</taxon>
        <taxon>Dikarya</taxon>
        <taxon>Ascomycota</taxon>
        <taxon>Pezizomycotina</taxon>
        <taxon>Dothideomycetes</taxon>
        <taxon>Pleosporomycetidae</taxon>
        <taxon>Pleosporales</taxon>
        <taxon>Massarineae</taxon>
        <taxon>Periconiaceae</taxon>
        <taxon>Periconia</taxon>
    </lineage>
</organism>
<dbReference type="AlphaFoldDB" id="A0A9W4UAZ9"/>
<name>A0A9W4UAZ9_9PLEO</name>
<proteinExistence type="predicted"/>
<comment type="caution">
    <text evidence="2">The sequence shown here is derived from an EMBL/GenBank/DDBJ whole genome shotgun (WGS) entry which is preliminary data.</text>
</comment>
<evidence type="ECO:0000313" key="3">
    <source>
        <dbReference type="Proteomes" id="UP001152607"/>
    </source>
</evidence>
<feature type="region of interest" description="Disordered" evidence="1">
    <location>
        <begin position="63"/>
        <end position="102"/>
    </location>
</feature>
<sequence length="124" mass="13785">MTPASEMEKLREELRTYTAVVGMLLVDLETDPLYQDKFMKMGLEMEIEKKKLLVASLRKKIQEASGEASQRKAPKPTGESSQSAMMASKYAPGSQSKPRGGDWILYCSSKSSTGHSYERPAEFG</sequence>
<gene>
    <name evidence="2" type="ORF">PDIGIT_LOCUS5621</name>
</gene>
<protein>
    <submittedName>
        <fullName evidence="2">Uncharacterized protein</fullName>
    </submittedName>
</protein>
<evidence type="ECO:0000256" key="1">
    <source>
        <dbReference type="SAM" id="MobiDB-lite"/>
    </source>
</evidence>
<evidence type="ECO:0000313" key="2">
    <source>
        <dbReference type="EMBL" id="CAI6332595.1"/>
    </source>
</evidence>
<reference evidence="2" key="1">
    <citation type="submission" date="2023-01" db="EMBL/GenBank/DDBJ databases">
        <authorList>
            <person name="Van Ghelder C."/>
            <person name="Rancurel C."/>
        </authorList>
    </citation>
    <scope>NUCLEOTIDE SEQUENCE</scope>
    <source>
        <strain evidence="2">CNCM I-4278</strain>
    </source>
</reference>
<accession>A0A9W4UAZ9</accession>
<dbReference type="EMBL" id="CAOQHR010000003">
    <property type="protein sequence ID" value="CAI6332595.1"/>
    <property type="molecule type" value="Genomic_DNA"/>
</dbReference>
<dbReference type="Proteomes" id="UP001152607">
    <property type="component" value="Unassembled WGS sequence"/>
</dbReference>